<protein>
    <submittedName>
        <fullName evidence="1">Uncharacterized protein</fullName>
    </submittedName>
</protein>
<evidence type="ECO:0000313" key="2">
    <source>
        <dbReference type="Proteomes" id="UP000821845"/>
    </source>
</evidence>
<dbReference type="Proteomes" id="UP000821845">
    <property type="component" value="Chromosome 4"/>
</dbReference>
<proteinExistence type="predicted"/>
<dbReference type="EMBL" id="CM023484">
    <property type="protein sequence ID" value="KAH6933574.1"/>
    <property type="molecule type" value="Genomic_DNA"/>
</dbReference>
<evidence type="ECO:0000313" key="1">
    <source>
        <dbReference type="EMBL" id="KAH6933574.1"/>
    </source>
</evidence>
<comment type="caution">
    <text evidence="1">The sequence shown here is derived from an EMBL/GenBank/DDBJ whole genome shotgun (WGS) entry which is preliminary data.</text>
</comment>
<gene>
    <name evidence="1" type="ORF">HPB50_016428</name>
</gene>
<sequence length="112" mass="12388">MPISVRLFEVSEMLLVRRSGHSRCRVARNADALNSCRMGAPDGQSARTGEVGPVTAASLFAWRRSMLADPQDAVVLMHPGRVTYYLIQPPSLLLEGRLLVNCLYYLQVELTG</sequence>
<accession>A0ACB7SIG4</accession>
<keyword evidence="2" id="KW-1185">Reference proteome</keyword>
<name>A0ACB7SIG4_HYAAI</name>
<organism evidence="1 2">
    <name type="scientific">Hyalomma asiaticum</name>
    <name type="common">Tick</name>
    <dbReference type="NCBI Taxonomy" id="266040"/>
    <lineage>
        <taxon>Eukaryota</taxon>
        <taxon>Metazoa</taxon>
        <taxon>Ecdysozoa</taxon>
        <taxon>Arthropoda</taxon>
        <taxon>Chelicerata</taxon>
        <taxon>Arachnida</taxon>
        <taxon>Acari</taxon>
        <taxon>Parasitiformes</taxon>
        <taxon>Ixodida</taxon>
        <taxon>Ixodoidea</taxon>
        <taxon>Ixodidae</taxon>
        <taxon>Hyalomminae</taxon>
        <taxon>Hyalomma</taxon>
    </lineage>
</organism>
<reference evidence="1" key="1">
    <citation type="submission" date="2020-05" db="EMBL/GenBank/DDBJ databases">
        <title>Large-scale comparative analyses of tick genomes elucidate their genetic diversity and vector capacities.</title>
        <authorList>
            <person name="Jia N."/>
            <person name="Wang J."/>
            <person name="Shi W."/>
            <person name="Du L."/>
            <person name="Sun Y."/>
            <person name="Zhan W."/>
            <person name="Jiang J."/>
            <person name="Wang Q."/>
            <person name="Zhang B."/>
            <person name="Ji P."/>
            <person name="Sakyi L.B."/>
            <person name="Cui X."/>
            <person name="Yuan T."/>
            <person name="Jiang B."/>
            <person name="Yang W."/>
            <person name="Lam T.T.-Y."/>
            <person name="Chang Q."/>
            <person name="Ding S."/>
            <person name="Wang X."/>
            <person name="Zhu J."/>
            <person name="Ruan X."/>
            <person name="Zhao L."/>
            <person name="Wei J."/>
            <person name="Que T."/>
            <person name="Du C."/>
            <person name="Cheng J."/>
            <person name="Dai P."/>
            <person name="Han X."/>
            <person name="Huang E."/>
            <person name="Gao Y."/>
            <person name="Liu J."/>
            <person name="Shao H."/>
            <person name="Ye R."/>
            <person name="Li L."/>
            <person name="Wei W."/>
            <person name="Wang X."/>
            <person name="Wang C."/>
            <person name="Yang T."/>
            <person name="Huo Q."/>
            <person name="Li W."/>
            <person name="Guo W."/>
            <person name="Chen H."/>
            <person name="Zhou L."/>
            <person name="Ni X."/>
            <person name="Tian J."/>
            <person name="Zhou Y."/>
            <person name="Sheng Y."/>
            <person name="Liu T."/>
            <person name="Pan Y."/>
            <person name="Xia L."/>
            <person name="Li J."/>
            <person name="Zhao F."/>
            <person name="Cao W."/>
        </authorList>
    </citation>
    <scope>NUCLEOTIDE SEQUENCE</scope>
    <source>
        <strain evidence="1">Hyas-2018</strain>
    </source>
</reference>